<dbReference type="KEGG" id="kaf:KAFR_0A04140"/>
<dbReference type="eggNOG" id="KOG2220">
    <property type="taxonomic scope" value="Eukaryota"/>
</dbReference>
<dbReference type="Pfam" id="PF13949">
    <property type="entry name" value="ALIX_LYPXL_bnd"/>
    <property type="match status" value="2"/>
</dbReference>
<gene>
    <name evidence="3" type="primary">KAFR0A04140</name>
    <name evidence="3" type="ORF">KAFR_0A04140</name>
</gene>
<organism evidence="3 4">
    <name type="scientific">Kazachstania africana (strain ATCC 22294 / BCRC 22015 / CBS 2517 / CECT 1963 / NBRC 1671 / NRRL Y-8276)</name>
    <name type="common">Yeast</name>
    <name type="synonym">Kluyveromyces africanus</name>
    <dbReference type="NCBI Taxonomy" id="1071382"/>
    <lineage>
        <taxon>Eukaryota</taxon>
        <taxon>Fungi</taxon>
        <taxon>Dikarya</taxon>
        <taxon>Ascomycota</taxon>
        <taxon>Saccharomycotina</taxon>
        <taxon>Saccharomycetes</taxon>
        <taxon>Saccharomycetales</taxon>
        <taxon>Saccharomycetaceae</taxon>
        <taxon>Kazachstania</taxon>
    </lineage>
</organism>
<dbReference type="EMBL" id="HE650821">
    <property type="protein sequence ID" value="CCF55849.1"/>
    <property type="molecule type" value="Genomic_DNA"/>
</dbReference>
<evidence type="ECO:0000256" key="1">
    <source>
        <dbReference type="ARBA" id="ARBA00038154"/>
    </source>
</evidence>
<reference evidence="3 4" key="1">
    <citation type="journal article" date="2011" name="Proc. Natl. Acad. Sci. U.S.A.">
        <title>Evolutionary erosion of yeast sex chromosomes by mating-type switching accidents.</title>
        <authorList>
            <person name="Gordon J.L."/>
            <person name="Armisen D."/>
            <person name="Proux-Wera E."/>
            <person name="Oheigeartaigh S.S."/>
            <person name="Byrne K.P."/>
            <person name="Wolfe K.H."/>
        </authorList>
    </citation>
    <scope>NUCLEOTIDE SEQUENCE [LARGE SCALE GENOMIC DNA]</scope>
    <source>
        <strain evidence="4">ATCC 22294 / BCRC 22015 / CBS 2517 / CECT 1963 / NBRC 1671 / NRRL Y-8276</strain>
    </source>
</reference>
<dbReference type="Gene3D" id="1.20.140.50">
    <property type="entry name" value="alix/aip1 like domains"/>
    <property type="match status" value="1"/>
</dbReference>
<accession>H2AN99</accession>
<name>H2AN99_KAZAF</name>
<dbReference type="PANTHER" id="PTHR23030">
    <property type="entry name" value="PCD6 INTERACTING PROTEIN-RELATED"/>
    <property type="match status" value="1"/>
</dbReference>
<dbReference type="PROSITE" id="PS51180">
    <property type="entry name" value="BRO1"/>
    <property type="match status" value="1"/>
</dbReference>
<dbReference type="AlphaFoldDB" id="H2AN99"/>
<dbReference type="OrthoDB" id="64867at2759"/>
<dbReference type="GO" id="GO:0005768">
    <property type="term" value="C:endosome"/>
    <property type="evidence" value="ECO:0007669"/>
    <property type="project" value="TreeGrafter"/>
</dbReference>
<dbReference type="InParanoid" id="H2AN99"/>
<protein>
    <recommendedName>
        <fullName evidence="2">BRO1 domain-containing protein</fullName>
    </recommendedName>
</protein>
<dbReference type="InterPro" id="IPR004328">
    <property type="entry name" value="BRO1_dom"/>
</dbReference>
<dbReference type="InterPro" id="IPR038499">
    <property type="entry name" value="BRO1_sf"/>
</dbReference>
<dbReference type="Gene3D" id="1.25.40.280">
    <property type="entry name" value="alix/aip1 like domains"/>
    <property type="match status" value="1"/>
</dbReference>
<keyword evidence="4" id="KW-1185">Reference proteome</keyword>
<sequence length="664" mass="77284">MSELLGIPFKRTVKLNLKEQLSDLIDSTYYQTSASFMDDLTEIDSQRNIITNPDVSEDSLLSQIKYYYYLLQLEKKFPDNQIAFTWFQTISNKSFESSQNSIIWEKWNVLFNISASYSLLALEQPPNDKFLTLQYQYFQMSASILNYLLVHINDTKSPIIDINTLNSLKYLMLAQGMECFWLRAIKDPKKFNNTIISKLTSQILKYYQLCLNFANKSELLRKDWIDHAESKMTYFHCVTLYRMSLAYQEKKKFGIAIKCLRDCSRQIQYCKLSLKSNFIKEVNNVLKDLSRDNDFIYLQEVPNNSPELPVPVNMIEVLTYELVFQNLQKILSISSLHTLFDALLPLEIMEACNAFNERQEEYIQDNLIKPLKALEKILHDSIPTSSKYYTTELSGTITQIDLDNCKQLLDNLKTNSNNIGSQLNNLESILQEDLETDGKFRSNYGEAASILEQSENVNKPFVSKLNILKGYLEKGISVDSETVGLYDTIDKVLIISPNNLPESNDPLLKQISQTIKRRRKLIVEIENKSMNNRILPKLINEYRNTNTVMGFESVFKNHLKIFGADLKNLQEEKKANIALIQKIEDSVETESSHNIERLDPRQLYLEELNYSIKLFNQVKENIEDGLTFYKDLIASVESFSAEVRNFILERKEERRKLYEKLLND</sequence>
<dbReference type="RefSeq" id="XP_003954984.1">
    <property type="nucleotide sequence ID" value="XM_003954935.1"/>
</dbReference>
<comment type="similarity">
    <text evidence="1">Belongs to the palA/RIM20 family.</text>
</comment>
<dbReference type="FunCoup" id="H2AN99">
    <property type="interactions" value="1274"/>
</dbReference>
<dbReference type="SMART" id="SM01041">
    <property type="entry name" value="BRO1"/>
    <property type="match status" value="1"/>
</dbReference>
<dbReference type="Pfam" id="PF03097">
    <property type="entry name" value="BRO1"/>
    <property type="match status" value="1"/>
</dbReference>
<dbReference type="STRING" id="1071382.H2AN99"/>
<dbReference type="HOGENOM" id="CLU_007181_3_1_1"/>
<evidence type="ECO:0000259" key="2">
    <source>
        <dbReference type="PROSITE" id="PS51180"/>
    </source>
</evidence>
<proteinExistence type="inferred from homology"/>
<dbReference type="Proteomes" id="UP000005220">
    <property type="component" value="Chromosome 1"/>
</dbReference>
<evidence type="ECO:0000313" key="3">
    <source>
        <dbReference type="EMBL" id="CCF55849.1"/>
    </source>
</evidence>
<dbReference type="GeneID" id="13885985"/>
<evidence type="ECO:0000313" key="4">
    <source>
        <dbReference type="Proteomes" id="UP000005220"/>
    </source>
</evidence>
<dbReference type="InterPro" id="IPR025304">
    <property type="entry name" value="ALIX_V_dom"/>
</dbReference>
<feature type="domain" description="BRO1" evidence="2">
    <location>
        <begin position="3"/>
        <end position="378"/>
    </location>
</feature>
<dbReference type="PANTHER" id="PTHR23030:SF39">
    <property type="entry name" value="PROGRAMMED CELL DEATH 6-INTERACTING PROTEIN"/>
    <property type="match status" value="1"/>
</dbReference>